<evidence type="ECO:0000313" key="1">
    <source>
        <dbReference type="EMBL" id="MCF2869465.1"/>
    </source>
</evidence>
<comment type="caution">
    <text evidence="1">The sequence shown here is derived from an EMBL/GenBank/DDBJ whole genome shotgun (WGS) entry which is preliminary data.</text>
</comment>
<dbReference type="RefSeq" id="WP_235223598.1">
    <property type="nucleotide sequence ID" value="NZ_JAKGAQ010000001.1"/>
</dbReference>
<name>A0ABS9CQF4_9RHOB</name>
<dbReference type="Proteomes" id="UP001200557">
    <property type="component" value="Unassembled WGS sequence"/>
</dbReference>
<proteinExistence type="predicted"/>
<organism evidence="1 2">
    <name type="scientific">Octadecabacter dasysiphoniae</name>
    <dbReference type="NCBI Taxonomy" id="2909341"/>
    <lineage>
        <taxon>Bacteria</taxon>
        <taxon>Pseudomonadati</taxon>
        <taxon>Pseudomonadota</taxon>
        <taxon>Alphaproteobacteria</taxon>
        <taxon>Rhodobacterales</taxon>
        <taxon>Roseobacteraceae</taxon>
        <taxon>Octadecabacter</taxon>
    </lineage>
</organism>
<protein>
    <submittedName>
        <fullName evidence="1">Uncharacterized protein</fullName>
    </submittedName>
</protein>
<evidence type="ECO:0000313" key="2">
    <source>
        <dbReference type="Proteomes" id="UP001200557"/>
    </source>
</evidence>
<keyword evidence="2" id="KW-1185">Reference proteome</keyword>
<reference evidence="1 2" key="1">
    <citation type="submission" date="2022-01" db="EMBL/GenBank/DDBJ databases">
        <title>Octadecabacter sp. nov., isolated from a marine alga.</title>
        <authorList>
            <person name="Jin M.S."/>
            <person name="Kim H.M."/>
            <person name="Han D.M."/>
            <person name="Jung J.J."/>
            <person name="Jeon C.O."/>
        </authorList>
    </citation>
    <scope>NUCLEOTIDE SEQUENCE [LARGE SCALE GENOMIC DNA]</scope>
    <source>
        <strain evidence="1 2">G9-8</strain>
    </source>
</reference>
<gene>
    <name evidence="1" type="ORF">L0664_00175</name>
</gene>
<sequence length="114" mass="12532">MPTRTVHLVQARFANHGSVDTVGYDISSDLYGPPIKDKLEVATHSATQTAIRKKIFLLNINMIKAQNFERASSSVRHFSILIHKFGVVAVFDLQLTSRAILEMGGVKGHCLAPS</sequence>
<dbReference type="EMBL" id="JAKGAQ010000001">
    <property type="protein sequence ID" value="MCF2869465.1"/>
    <property type="molecule type" value="Genomic_DNA"/>
</dbReference>
<accession>A0ABS9CQF4</accession>